<dbReference type="Gene3D" id="3.10.28.10">
    <property type="entry name" value="Homing endonucleases"/>
    <property type="match status" value="1"/>
</dbReference>
<organism evidence="1 2">
    <name type="scientific">Actinomycetospora corticicola</name>
    <dbReference type="NCBI Taxonomy" id="663602"/>
    <lineage>
        <taxon>Bacteria</taxon>
        <taxon>Bacillati</taxon>
        <taxon>Actinomycetota</taxon>
        <taxon>Actinomycetes</taxon>
        <taxon>Pseudonocardiales</taxon>
        <taxon>Pseudonocardiaceae</taxon>
        <taxon>Actinomycetospora</taxon>
    </lineage>
</organism>
<evidence type="ECO:0008006" key="3">
    <source>
        <dbReference type="Google" id="ProtNLM"/>
    </source>
</evidence>
<name>A0A7Y9J4M5_9PSEU</name>
<dbReference type="AlphaFoldDB" id="A0A7Y9J4M5"/>
<dbReference type="Proteomes" id="UP000535890">
    <property type="component" value="Unassembled WGS sequence"/>
</dbReference>
<comment type="caution">
    <text evidence="1">The sequence shown here is derived from an EMBL/GenBank/DDBJ whole genome shotgun (WGS) entry which is preliminary data.</text>
</comment>
<gene>
    <name evidence="1" type="ORF">BJ983_001345</name>
</gene>
<proteinExistence type="predicted"/>
<protein>
    <recommendedName>
        <fullName evidence="3">DOD-type homing endonuclease domain-containing protein</fullName>
    </recommendedName>
</protein>
<evidence type="ECO:0000313" key="1">
    <source>
        <dbReference type="EMBL" id="NYD35243.1"/>
    </source>
</evidence>
<accession>A0A7Y9J4M5</accession>
<evidence type="ECO:0000313" key="2">
    <source>
        <dbReference type="Proteomes" id="UP000535890"/>
    </source>
</evidence>
<dbReference type="RefSeq" id="WP_179793108.1">
    <property type="nucleotide sequence ID" value="NZ_BAABHP010000004.1"/>
</dbReference>
<dbReference type="InterPro" id="IPR027434">
    <property type="entry name" value="Homing_endonucl"/>
</dbReference>
<sequence>MHDRRTVDAVLALFRDGTPMHAIADRLELPPTTVWRWCRDRREETVSARSRRDRCPSCHGVALDESQYAYLLGQYLGDGHITVGRRSVASLSIFCADDWPGVRTEVESAMGAVMPTSEVSLVRRTGCQEVKSYSTHWPCLFPQHGPGRKHERPIVLAPWQTDIVREYAGSLLRGLIHSDGCRIVNWARPRANGKRYEYPRYWFSNESDDILDICARALDVVGVEHRRPRRNAISVAKKASVARLDEFVGPKY</sequence>
<reference evidence="1 2" key="1">
    <citation type="submission" date="2020-07" db="EMBL/GenBank/DDBJ databases">
        <title>Sequencing the genomes of 1000 actinobacteria strains.</title>
        <authorList>
            <person name="Klenk H.-P."/>
        </authorList>
    </citation>
    <scope>NUCLEOTIDE SEQUENCE [LARGE SCALE GENOMIC DNA]</scope>
    <source>
        <strain evidence="1 2">DSM 45772</strain>
    </source>
</reference>
<keyword evidence="2" id="KW-1185">Reference proteome</keyword>
<dbReference type="EMBL" id="JACCBN010000001">
    <property type="protein sequence ID" value="NYD35243.1"/>
    <property type="molecule type" value="Genomic_DNA"/>
</dbReference>